<dbReference type="PRINTS" id="PR00109">
    <property type="entry name" value="TYRKINASE"/>
</dbReference>
<comment type="catalytic activity">
    <reaction evidence="2">
        <text>L-tyrosyl-[protein] + ATP = O-phospho-L-tyrosyl-[protein] + ADP + H(+)</text>
        <dbReference type="Rhea" id="RHEA:10596"/>
        <dbReference type="Rhea" id="RHEA-COMP:10136"/>
        <dbReference type="Rhea" id="RHEA-COMP:20101"/>
        <dbReference type="ChEBI" id="CHEBI:15378"/>
        <dbReference type="ChEBI" id="CHEBI:30616"/>
        <dbReference type="ChEBI" id="CHEBI:46858"/>
        <dbReference type="ChEBI" id="CHEBI:61978"/>
        <dbReference type="ChEBI" id="CHEBI:456216"/>
        <dbReference type="EC" id="2.7.10.1"/>
    </reaction>
</comment>
<keyword evidence="5" id="KW-0472">Membrane</keyword>
<dbReference type="PANTHER" id="PTHR24416">
    <property type="entry name" value="TYROSINE-PROTEIN KINASE RECEPTOR"/>
    <property type="match status" value="1"/>
</dbReference>
<keyword evidence="3" id="KW-0067">ATP-binding</keyword>
<evidence type="ECO:0000259" key="6">
    <source>
        <dbReference type="PROSITE" id="PS50011"/>
    </source>
</evidence>
<dbReference type="InterPro" id="IPR001245">
    <property type="entry name" value="Ser-Thr/Tyr_kinase_cat_dom"/>
</dbReference>
<evidence type="ECO:0000256" key="4">
    <source>
        <dbReference type="SAM" id="MobiDB-lite"/>
    </source>
</evidence>
<keyword evidence="5" id="KW-0812">Transmembrane</keyword>
<comment type="subcellular location">
    <subcellularLocation>
        <location evidence="1">Membrane</location>
        <topology evidence="1">Single-pass membrane protein</topology>
    </subcellularLocation>
</comment>
<dbReference type="Gene3D" id="2.170.300.10">
    <property type="entry name" value="Tie2 ligand-binding domain superfamily"/>
    <property type="match status" value="1"/>
</dbReference>
<feature type="domain" description="Protein kinase" evidence="6">
    <location>
        <begin position="345"/>
        <end position="623"/>
    </location>
</feature>
<dbReference type="InterPro" id="IPR011009">
    <property type="entry name" value="Kinase-like_dom_sf"/>
</dbReference>
<keyword evidence="3" id="KW-0547">Nucleotide-binding</keyword>
<evidence type="ECO:0000256" key="5">
    <source>
        <dbReference type="SAM" id="Phobius"/>
    </source>
</evidence>
<keyword evidence="8" id="KW-1185">Reference proteome</keyword>
<dbReference type="SUPFAM" id="SSF56112">
    <property type="entry name" value="Protein kinase-like (PK-like)"/>
    <property type="match status" value="1"/>
</dbReference>
<comment type="caution">
    <text evidence="7">The sequence shown here is derived from an EMBL/GenBank/DDBJ whole genome shotgun (WGS) entry which is preliminary data.</text>
</comment>
<dbReference type="PROSITE" id="PS00109">
    <property type="entry name" value="PROTEIN_KINASE_TYR"/>
    <property type="match status" value="1"/>
</dbReference>
<dbReference type="CDD" id="cd00192">
    <property type="entry name" value="PTKc"/>
    <property type="match status" value="1"/>
</dbReference>
<dbReference type="InterPro" id="IPR017441">
    <property type="entry name" value="Protein_kinase_ATP_BS"/>
</dbReference>
<accession>A0ABQ9EMF4</accession>
<reference evidence="7 8" key="1">
    <citation type="submission" date="2022-12" db="EMBL/GenBank/DDBJ databases">
        <title>Chromosome-level genome of Tegillarca granosa.</title>
        <authorList>
            <person name="Kim J."/>
        </authorList>
    </citation>
    <scope>NUCLEOTIDE SEQUENCE [LARGE SCALE GENOMIC DNA]</scope>
    <source>
        <strain evidence="7">Teg-2019</strain>
        <tissue evidence="7">Adductor muscle</tissue>
    </source>
</reference>
<evidence type="ECO:0000256" key="2">
    <source>
        <dbReference type="ARBA" id="ARBA00051243"/>
    </source>
</evidence>
<feature type="binding site" evidence="3">
    <location>
        <position position="377"/>
    </location>
    <ligand>
        <name>ATP</name>
        <dbReference type="ChEBI" id="CHEBI:30616"/>
    </ligand>
</feature>
<dbReference type="Gene3D" id="1.10.510.10">
    <property type="entry name" value="Transferase(Phosphotransferase) domain 1"/>
    <property type="match status" value="1"/>
</dbReference>
<dbReference type="InterPro" id="IPR050122">
    <property type="entry name" value="RTK"/>
</dbReference>
<sequence length="649" mass="72718">MPYLSLVVATTTQNNNNNNNKAFVERKLKVSSFSKKADRTSKSVRAPNAYTTTVPHSVQKSKSKASSSTFRNKPSDLSTHLIITKEQVAVSLGCEGSKNNCAVGCTEAGLCVGGCKAGWRGIDCKEECEKFTYGPNCELICGHCRDDQPCDQTTGACINGCVPGWRGRECNEPCNPFTYGYDCAQICGHCRLDKHCNMVSGYCSAGCKLGWTGEKCDESCPKGFYGLECAFKCGFCAGAESCNFIDGRCNNGCTDGFTGEKCLDGLQDETTSKKYSAVPVLVSCIVFLVLLFSATIVYFICLRPRHGRLFSRFYRLASRNLQDPEPHIYEQVLSGPWELNKYNLILTGEKLGHGQFGLVKKGFVSKESNRKIPVAVKSLKGTASEKDKNDFMNELNILKKVGQHPNVVCLVGACHIQGTLYVAMEYAENGDLRSYLRKSRRSKQNMYQNYKGVSCLQRYILIKFALDAACGLRHLAEKQIIHRDVAARNVLLDENLIAKVADFGLSKHEDTYVKTSNTRVPVRWLAPESLFNAIYTTQSDVWSFGILLWEIMSMGGTPYHGIDTQTLCNLLKQGYRIRRPRHCDATMYAMMMQCWNEKPECRPTFHELYMRLQRMVEDSQIYMNIELNEGNQYAEIDCARDPPQKPSLE</sequence>
<dbReference type="Proteomes" id="UP001217089">
    <property type="component" value="Unassembled WGS sequence"/>
</dbReference>
<proteinExistence type="predicted"/>
<evidence type="ECO:0000256" key="3">
    <source>
        <dbReference type="PROSITE-ProRule" id="PRU10141"/>
    </source>
</evidence>
<feature type="transmembrane region" description="Helical" evidence="5">
    <location>
        <begin position="280"/>
        <end position="302"/>
    </location>
</feature>
<dbReference type="PROSITE" id="PS50011">
    <property type="entry name" value="PROTEIN_KINASE_DOM"/>
    <property type="match status" value="1"/>
</dbReference>
<dbReference type="InterPro" id="IPR008266">
    <property type="entry name" value="Tyr_kinase_AS"/>
</dbReference>
<evidence type="ECO:0000256" key="1">
    <source>
        <dbReference type="ARBA" id="ARBA00004167"/>
    </source>
</evidence>
<dbReference type="PANTHER" id="PTHR24416:SF613">
    <property type="entry name" value="RECEPTOR PROTEIN-TYROSINE KINASE"/>
    <property type="match status" value="1"/>
</dbReference>
<dbReference type="InterPro" id="IPR000719">
    <property type="entry name" value="Prot_kinase_dom"/>
</dbReference>
<dbReference type="Gene3D" id="3.30.200.20">
    <property type="entry name" value="Phosphorylase Kinase, domain 1"/>
    <property type="match status" value="1"/>
</dbReference>
<evidence type="ECO:0000313" key="8">
    <source>
        <dbReference type="Proteomes" id="UP001217089"/>
    </source>
</evidence>
<gene>
    <name evidence="7" type="ORF">KUTeg_016111</name>
</gene>
<feature type="region of interest" description="Disordered" evidence="4">
    <location>
        <begin position="52"/>
        <end position="73"/>
    </location>
</feature>
<evidence type="ECO:0000313" key="7">
    <source>
        <dbReference type="EMBL" id="KAJ8305566.1"/>
    </source>
</evidence>
<dbReference type="PROSITE" id="PS00107">
    <property type="entry name" value="PROTEIN_KINASE_ATP"/>
    <property type="match status" value="1"/>
</dbReference>
<dbReference type="EMBL" id="JARBDR010000813">
    <property type="protein sequence ID" value="KAJ8305566.1"/>
    <property type="molecule type" value="Genomic_DNA"/>
</dbReference>
<name>A0ABQ9EMF4_TEGGR</name>
<dbReference type="InterPro" id="IPR020635">
    <property type="entry name" value="Tyr_kinase_cat_dom"/>
</dbReference>
<organism evidence="7 8">
    <name type="scientific">Tegillarca granosa</name>
    <name type="common">Malaysian cockle</name>
    <name type="synonym">Anadara granosa</name>
    <dbReference type="NCBI Taxonomy" id="220873"/>
    <lineage>
        <taxon>Eukaryota</taxon>
        <taxon>Metazoa</taxon>
        <taxon>Spiralia</taxon>
        <taxon>Lophotrochozoa</taxon>
        <taxon>Mollusca</taxon>
        <taxon>Bivalvia</taxon>
        <taxon>Autobranchia</taxon>
        <taxon>Pteriomorphia</taxon>
        <taxon>Arcoida</taxon>
        <taxon>Arcoidea</taxon>
        <taxon>Arcidae</taxon>
        <taxon>Tegillarca</taxon>
    </lineage>
</organism>
<keyword evidence="5" id="KW-1133">Transmembrane helix</keyword>
<dbReference type="Pfam" id="PF07714">
    <property type="entry name" value="PK_Tyr_Ser-Thr"/>
    <property type="match status" value="1"/>
</dbReference>
<protein>
    <recommendedName>
        <fullName evidence="6">Protein kinase domain-containing protein</fullName>
    </recommendedName>
</protein>
<dbReference type="SMART" id="SM00219">
    <property type="entry name" value="TyrKc"/>
    <property type="match status" value="1"/>
</dbReference>